<keyword evidence="3" id="KW-0732">Signal</keyword>
<dbReference type="InterPro" id="IPR046357">
    <property type="entry name" value="PPIase_dom_sf"/>
</dbReference>
<evidence type="ECO:0000256" key="1">
    <source>
        <dbReference type="ARBA" id="ARBA00000971"/>
    </source>
</evidence>
<comment type="catalytic activity">
    <reaction evidence="1">
        <text>[protein]-peptidylproline (omega=180) = [protein]-peptidylproline (omega=0)</text>
        <dbReference type="Rhea" id="RHEA:16237"/>
        <dbReference type="Rhea" id="RHEA-COMP:10747"/>
        <dbReference type="Rhea" id="RHEA-COMP:10748"/>
        <dbReference type="ChEBI" id="CHEBI:83833"/>
        <dbReference type="ChEBI" id="CHEBI:83834"/>
        <dbReference type="EC" id="5.2.1.8"/>
    </reaction>
</comment>
<evidence type="ECO:0000256" key="4">
    <source>
        <dbReference type="ARBA" id="ARBA00023110"/>
    </source>
</evidence>
<evidence type="ECO:0000313" key="8">
    <source>
        <dbReference type="Proteomes" id="UP001500298"/>
    </source>
</evidence>
<dbReference type="PANTHER" id="PTHR47245">
    <property type="entry name" value="PEPTIDYLPROLYL ISOMERASE"/>
    <property type="match status" value="1"/>
</dbReference>
<dbReference type="Pfam" id="PF13145">
    <property type="entry name" value="Rotamase_2"/>
    <property type="match status" value="1"/>
</dbReference>
<accession>A0ABP9D4S2</accession>
<keyword evidence="4" id="KW-0697">Rotamase</keyword>
<organism evidence="7 8">
    <name type="scientific">Algivirga pacifica</name>
    <dbReference type="NCBI Taxonomy" id="1162670"/>
    <lineage>
        <taxon>Bacteria</taxon>
        <taxon>Pseudomonadati</taxon>
        <taxon>Bacteroidota</taxon>
        <taxon>Cytophagia</taxon>
        <taxon>Cytophagales</taxon>
        <taxon>Flammeovirgaceae</taxon>
        <taxon>Algivirga</taxon>
    </lineage>
</organism>
<evidence type="ECO:0000259" key="6">
    <source>
        <dbReference type="Pfam" id="PF13145"/>
    </source>
</evidence>
<sequence>MIKLMKEPLFHFLLIGAVLFFVYDRTQETHTEEKQIVIDDNHLNHLISLWQLKWQRPPTQEELNGIVQKYIRQEILYREALRMNLDHNDEMIKSRLAQKMEFLSDDLTTLSDPVTDETLKGYYTSNQSSYQSPETYSFYQVVFSEDRYKEPMREAKRLLRNMPDASPEVLHAYGSLRALPFFIQEQNKQQVENTFGGSLHQALSKLPTEQWYGPVQSAYGTHILYLTQKTPPKDLPFEQVKKVLQRDYEYNRAQQNREAMYEQMKNNYKIKIETELYSAVSSEQ</sequence>
<dbReference type="InterPro" id="IPR000297">
    <property type="entry name" value="PPIase_PpiC"/>
</dbReference>
<name>A0ABP9D4S2_9BACT</name>
<dbReference type="EC" id="5.2.1.8" evidence="2"/>
<keyword evidence="8" id="KW-1185">Reference proteome</keyword>
<dbReference type="InterPro" id="IPR050245">
    <property type="entry name" value="PrsA_foldase"/>
</dbReference>
<dbReference type="PANTHER" id="PTHR47245:SF1">
    <property type="entry name" value="FOLDASE PROTEIN PRSA"/>
    <property type="match status" value="1"/>
</dbReference>
<feature type="domain" description="PpiC" evidence="6">
    <location>
        <begin position="114"/>
        <end position="242"/>
    </location>
</feature>
<gene>
    <name evidence="7" type="ORF">GCM10023331_09600</name>
</gene>
<protein>
    <recommendedName>
        <fullName evidence="2">peptidylprolyl isomerase</fullName>
        <ecNumber evidence="2">5.2.1.8</ecNumber>
    </recommendedName>
</protein>
<dbReference type="GO" id="GO:0016853">
    <property type="term" value="F:isomerase activity"/>
    <property type="evidence" value="ECO:0007669"/>
    <property type="project" value="UniProtKB-KW"/>
</dbReference>
<evidence type="ECO:0000256" key="2">
    <source>
        <dbReference type="ARBA" id="ARBA00013194"/>
    </source>
</evidence>
<dbReference type="Proteomes" id="UP001500298">
    <property type="component" value="Unassembled WGS sequence"/>
</dbReference>
<comment type="caution">
    <text evidence="7">The sequence shown here is derived from an EMBL/GenBank/DDBJ whole genome shotgun (WGS) entry which is preliminary data.</text>
</comment>
<dbReference type="Gene3D" id="1.10.4030.10">
    <property type="entry name" value="Porin chaperone SurA, peptide-binding domain"/>
    <property type="match status" value="1"/>
</dbReference>
<dbReference type="EMBL" id="BAABJX010000017">
    <property type="protein sequence ID" value="GAA4826952.1"/>
    <property type="molecule type" value="Genomic_DNA"/>
</dbReference>
<dbReference type="Gene3D" id="3.10.50.40">
    <property type="match status" value="1"/>
</dbReference>
<keyword evidence="5 7" id="KW-0413">Isomerase</keyword>
<evidence type="ECO:0000256" key="3">
    <source>
        <dbReference type="ARBA" id="ARBA00022729"/>
    </source>
</evidence>
<proteinExistence type="predicted"/>
<reference evidence="8" key="1">
    <citation type="journal article" date="2019" name="Int. J. Syst. Evol. Microbiol.">
        <title>The Global Catalogue of Microorganisms (GCM) 10K type strain sequencing project: providing services to taxonomists for standard genome sequencing and annotation.</title>
        <authorList>
            <consortium name="The Broad Institute Genomics Platform"/>
            <consortium name="The Broad Institute Genome Sequencing Center for Infectious Disease"/>
            <person name="Wu L."/>
            <person name="Ma J."/>
        </authorList>
    </citation>
    <scope>NUCLEOTIDE SEQUENCE [LARGE SCALE GENOMIC DNA]</scope>
    <source>
        <strain evidence="8">JCM 18326</strain>
    </source>
</reference>
<evidence type="ECO:0000256" key="5">
    <source>
        <dbReference type="ARBA" id="ARBA00023235"/>
    </source>
</evidence>
<evidence type="ECO:0000313" key="7">
    <source>
        <dbReference type="EMBL" id="GAA4826952.1"/>
    </source>
</evidence>